<evidence type="ECO:0000256" key="8">
    <source>
        <dbReference type="ARBA" id="ARBA00023141"/>
    </source>
</evidence>
<dbReference type="Pfam" id="PF00291">
    <property type="entry name" value="PALP"/>
    <property type="match status" value="1"/>
</dbReference>
<evidence type="ECO:0000256" key="4">
    <source>
        <dbReference type="ARBA" id="ARBA00011270"/>
    </source>
</evidence>
<dbReference type="PROSITE" id="PS00168">
    <property type="entry name" value="TRP_SYNTHASE_BETA"/>
    <property type="match status" value="1"/>
</dbReference>
<dbReference type="InterPro" id="IPR001926">
    <property type="entry name" value="TrpB-like_PALP"/>
</dbReference>
<organism evidence="13 14">
    <name type="scientific">Salinimicrobium flavum</name>
    <dbReference type="NCBI Taxonomy" id="1737065"/>
    <lineage>
        <taxon>Bacteria</taxon>
        <taxon>Pseudomonadati</taxon>
        <taxon>Bacteroidota</taxon>
        <taxon>Flavobacteriia</taxon>
        <taxon>Flavobacteriales</taxon>
        <taxon>Flavobacteriaceae</taxon>
        <taxon>Salinimicrobium</taxon>
    </lineage>
</organism>
<evidence type="ECO:0000256" key="9">
    <source>
        <dbReference type="ARBA" id="ARBA00023239"/>
    </source>
</evidence>
<dbReference type="InterPro" id="IPR036052">
    <property type="entry name" value="TrpB-like_PALP_sf"/>
</dbReference>
<keyword evidence="7 11" id="KW-0663">Pyridoxal phosphate</keyword>
<feature type="domain" description="Tryptophan synthase beta chain-like PALP" evidence="12">
    <location>
        <begin position="56"/>
        <end position="378"/>
    </location>
</feature>
<accession>A0ABW5ISI8</accession>
<keyword evidence="8 11" id="KW-0057">Aromatic amino acid biosynthesis</keyword>
<reference evidence="14" key="1">
    <citation type="journal article" date="2019" name="Int. J. Syst. Evol. Microbiol.">
        <title>The Global Catalogue of Microorganisms (GCM) 10K type strain sequencing project: providing services to taxonomists for standard genome sequencing and annotation.</title>
        <authorList>
            <consortium name="The Broad Institute Genomics Platform"/>
            <consortium name="The Broad Institute Genome Sequencing Center for Infectious Disease"/>
            <person name="Wu L."/>
            <person name="Ma J."/>
        </authorList>
    </citation>
    <scope>NUCLEOTIDE SEQUENCE [LARGE SCALE GENOMIC DNA]</scope>
    <source>
        <strain evidence="14">KCTC 42585</strain>
    </source>
</reference>
<name>A0ABW5ISI8_9FLAO</name>
<comment type="cofactor">
    <cofactor evidence="1 11">
        <name>pyridoxal 5'-phosphate</name>
        <dbReference type="ChEBI" id="CHEBI:597326"/>
    </cofactor>
</comment>
<dbReference type="PIRSF" id="PIRSF001413">
    <property type="entry name" value="Trp_syn_beta"/>
    <property type="match status" value="1"/>
</dbReference>
<dbReference type="Proteomes" id="UP001597468">
    <property type="component" value="Unassembled WGS sequence"/>
</dbReference>
<dbReference type="SUPFAM" id="SSF53686">
    <property type="entry name" value="Tryptophan synthase beta subunit-like PLP-dependent enzymes"/>
    <property type="match status" value="1"/>
</dbReference>
<dbReference type="CDD" id="cd06446">
    <property type="entry name" value="Trp-synth_B"/>
    <property type="match status" value="1"/>
</dbReference>
<comment type="caution">
    <text evidence="13">The sequence shown here is derived from an EMBL/GenBank/DDBJ whole genome shotgun (WGS) entry which is preliminary data.</text>
</comment>
<dbReference type="InterPro" id="IPR006654">
    <property type="entry name" value="Trp_synth_beta"/>
</dbReference>
<dbReference type="Gene3D" id="3.40.50.1100">
    <property type="match status" value="2"/>
</dbReference>
<dbReference type="HAMAP" id="MF_00133">
    <property type="entry name" value="Trp_synth_beta"/>
    <property type="match status" value="1"/>
</dbReference>
<comment type="pathway">
    <text evidence="2 11">Amino-acid biosynthesis; L-tryptophan biosynthesis; L-tryptophan from chorismate: step 5/5.</text>
</comment>
<evidence type="ECO:0000256" key="11">
    <source>
        <dbReference type="HAMAP-Rule" id="MF_00133"/>
    </source>
</evidence>
<comment type="similarity">
    <text evidence="3 11">Belongs to the TrpB family.</text>
</comment>
<dbReference type="GO" id="GO:0004834">
    <property type="term" value="F:tryptophan synthase activity"/>
    <property type="evidence" value="ECO:0007669"/>
    <property type="project" value="UniProtKB-EC"/>
</dbReference>
<protein>
    <recommendedName>
        <fullName evidence="11">Tryptophan synthase beta chain</fullName>
        <ecNumber evidence="11">4.2.1.20</ecNumber>
    </recommendedName>
</protein>
<evidence type="ECO:0000256" key="6">
    <source>
        <dbReference type="ARBA" id="ARBA00022822"/>
    </source>
</evidence>
<keyword evidence="9 11" id="KW-0456">Lyase</keyword>
<keyword evidence="14" id="KW-1185">Reference proteome</keyword>
<evidence type="ECO:0000313" key="14">
    <source>
        <dbReference type="Proteomes" id="UP001597468"/>
    </source>
</evidence>
<evidence type="ECO:0000256" key="10">
    <source>
        <dbReference type="ARBA" id="ARBA00049047"/>
    </source>
</evidence>
<comment type="catalytic activity">
    <reaction evidence="10 11">
        <text>(1S,2R)-1-C-(indol-3-yl)glycerol 3-phosphate + L-serine = D-glyceraldehyde 3-phosphate + L-tryptophan + H2O</text>
        <dbReference type="Rhea" id="RHEA:10532"/>
        <dbReference type="ChEBI" id="CHEBI:15377"/>
        <dbReference type="ChEBI" id="CHEBI:33384"/>
        <dbReference type="ChEBI" id="CHEBI:57912"/>
        <dbReference type="ChEBI" id="CHEBI:58866"/>
        <dbReference type="ChEBI" id="CHEBI:59776"/>
        <dbReference type="EC" id="4.2.1.20"/>
    </reaction>
</comment>
<evidence type="ECO:0000256" key="1">
    <source>
        <dbReference type="ARBA" id="ARBA00001933"/>
    </source>
</evidence>
<dbReference type="PANTHER" id="PTHR48077:SF3">
    <property type="entry name" value="TRYPTOPHAN SYNTHASE"/>
    <property type="match status" value="1"/>
</dbReference>
<keyword evidence="5 11" id="KW-0028">Amino-acid biosynthesis</keyword>
<evidence type="ECO:0000259" key="12">
    <source>
        <dbReference type="Pfam" id="PF00291"/>
    </source>
</evidence>
<feature type="modified residue" description="N6-(pyridoxal phosphate)lysine" evidence="11">
    <location>
        <position position="89"/>
    </location>
</feature>
<dbReference type="InterPro" id="IPR006653">
    <property type="entry name" value="Trp_synth_b_CS"/>
</dbReference>
<keyword evidence="6 11" id="KW-0822">Tryptophan biosynthesis</keyword>
<evidence type="ECO:0000256" key="7">
    <source>
        <dbReference type="ARBA" id="ARBA00022898"/>
    </source>
</evidence>
<gene>
    <name evidence="11 13" type="primary">trpB</name>
    <name evidence="13" type="ORF">ACFSTG_01830</name>
</gene>
<evidence type="ECO:0000256" key="3">
    <source>
        <dbReference type="ARBA" id="ARBA00009982"/>
    </source>
</evidence>
<sequence length="393" mass="43298">MSYQVNEKGYYGDFGGAFIPEMLYPNVEELRKNYINIMQEESFKKEFHQLLKDYVGRPTPLYYADRFSKKYGTRIYLKREDLCHTGAHKVNNTVGQILMAKRLGKDRIIAETGAGQHGVATATVCALMGLECIVYMGEVDIERQAPNVARMKMLGATVVPARSGSRTLKDATNEAIRDWINNPLDTHYIIGSVVGPHPYPDMVARFQSVISEEVKKQLLEKEGREDPDHVVACVGGGSNAAGLFYHYLDREEVNIIAVEAAGEGIASGKSAATSALGKEGIIHGSKTLLMQTDDGQITEPYSISAGLDYPGVGPMHANLFKTGRGEFISITDKEAMEAGLMLSQLEGIIPAIETAHALAIFEDRKFKEDEVVVVNLSGRGDKDLNTYIEHFNL</sequence>
<evidence type="ECO:0000313" key="13">
    <source>
        <dbReference type="EMBL" id="MFD2516626.1"/>
    </source>
</evidence>
<dbReference type="NCBIfam" id="TIGR00263">
    <property type="entry name" value="trpB"/>
    <property type="match status" value="1"/>
</dbReference>
<dbReference type="InterPro" id="IPR023026">
    <property type="entry name" value="Trp_synth_beta/beta-like"/>
</dbReference>
<comment type="function">
    <text evidence="11">The beta subunit is responsible for the synthesis of L-tryptophan from indole and L-serine.</text>
</comment>
<proteinExistence type="inferred from homology"/>
<comment type="subunit">
    <text evidence="4 11">Tetramer of two alpha and two beta chains.</text>
</comment>
<dbReference type="PANTHER" id="PTHR48077">
    <property type="entry name" value="TRYPTOPHAN SYNTHASE-RELATED"/>
    <property type="match status" value="1"/>
</dbReference>
<dbReference type="RefSeq" id="WP_380747889.1">
    <property type="nucleotide sequence ID" value="NZ_JBHULT010000005.1"/>
</dbReference>
<dbReference type="EC" id="4.2.1.20" evidence="11"/>
<evidence type="ECO:0000256" key="2">
    <source>
        <dbReference type="ARBA" id="ARBA00004733"/>
    </source>
</evidence>
<evidence type="ECO:0000256" key="5">
    <source>
        <dbReference type="ARBA" id="ARBA00022605"/>
    </source>
</evidence>
<dbReference type="EMBL" id="JBHULT010000005">
    <property type="protein sequence ID" value="MFD2516626.1"/>
    <property type="molecule type" value="Genomic_DNA"/>
</dbReference>